<dbReference type="InterPro" id="IPR055558">
    <property type="entry name" value="DUF7134"/>
</dbReference>
<evidence type="ECO:0000256" key="1">
    <source>
        <dbReference type="ARBA" id="ARBA00000085"/>
    </source>
</evidence>
<dbReference type="PANTHER" id="PTHR24421">
    <property type="entry name" value="NITRATE/NITRITE SENSOR PROTEIN NARX-RELATED"/>
    <property type="match status" value="1"/>
</dbReference>
<comment type="catalytic activity">
    <reaction evidence="1">
        <text>ATP + protein L-histidine = ADP + protein N-phospho-L-histidine.</text>
        <dbReference type="EC" id="2.7.13.3"/>
    </reaction>
</comment>
<sequence length="427" mass="45022">MNPLRRVDHLLRRHPVRADAITAAVLALVLVVVPWFVLGYVPSPSPEGTRALVAVLTGFGLTLPWAARRRWPMASAGVTVLAALVHLAFGPEFSAALVMVPLTVYNLAALAPRRASIAGLLAGLAGGAANGMKVWLFPPAFTTPDGLMIRSPADPAGMVVMTVGCGLTVLTAWAFGDVVRNRRLAVQALEDRTRRLETQALQERELAAADERSHIAREMHDIVAHSLQVIISQSDGARYAAAAKPELAVATLETIGQTGRAALADMRQLLGVLRGPADAGADRGRRDPASRDAHRAPPGLADVPDLLATMRLSGLEVSLLEQGSPRRALPGGGLTAYRVVQEALTNTLRHASPDARSFVSLAWTPHGLDVQVDDDSRGAAADPATAGSGQGLRGIAERVALFGGTVETGPRVGAGYRVHAHLPYTEI</sequence>
<evidence type="ECO:0000256" key="8">
    <source>
        <dbReference type="ARBA" id="ARBA00023012"/>
    </source>
</evidence>
<keyword evidence="6 14" id="KW-0418">Kinase</keyword>
<dbReference type="Pfam" id="PF02518">
    <property type="entry name" value="HATPase_c"/>
    <property type="match status" value="1"/>
</dbReference>
<accession>A0A4Y8WWI4</accession>
<dbReference type="GO" id="GO:0046983">
    <property type="term" value="F:protein dimerization activity"/>
    <property type="evidence" value="ECO:0007669"/>
    <property type="project" value="InterPro"/>
</dbReference>
<dbReference type="Gene3D" id="3.30.565.10">
    <property type="entry name" value="Histidine kinase-like ATPase, C-terminal domain"/>
    <property type="match status" value="1"/>
</dbReference>
<dbReference type="Pfam" id="PF07730">
    <property type="entry name" value="HisKA_3"/>
    <property type="match status" value="1"/>
</dbReference>
<keyword evidence="10" id="KW-1133">Transmembrane helix</keyword>
<dbReference type="PANTHER" id="PTHR24421:SF10">
    <property type="entry name" value="NITRATE_NITRITE SENSOR PROTEIN NARQ"/>
    <property type="match status" value="1"/>
</dbReference>
<keyword evidence="7" id="KW-0067">ATP-binding</keyword>
<dbReference type="SUPFAM" id="SSF55874">
    <property type="entry name" value="ATPase domain of HSP90 chaperone/DNA topoisomerase II/histidine kinase"/>
    <property type="match status" value="1"/>
</dbReference>
<evidence type="ECO:0000259" key="13">
    <source>
        <dbReference type="Pfam" id="PF23539"/>
    </source>
</evidence>
<keyword evidence="8" id="KW-0902">Two-component regulatory system</keyword>
<feature type="region of interest" description="Disordered" evidence="9">
    <location>
        <begin position="276"/>
        <end position="301"/>
    </location>
</feature>
<feature type="transmembrane region" description="Helical" evidence="10">
    <location>
        <begin position="48"/>
        <end position="66"/>
    </location>
</feature>
<evidence type="ECO:0000256" key="5">
    <source>
        <dbReference type="ARBA" id="ARBA00022741"/>
    </source>
</evidence>
<organism evidence="14 15">
    <name type="scientific">Micrococcus flavus</name>
    <dbReference type="NCBI Taxonomy" id="384602"/>
    <lineage>
        <taxon>Bacteria</taxon>
        <taxon>Bacillati</taxon>
        <taxon>Actinomycetota</taxon>
        <taxon>Actinomycetes</taxon>
        <taxon>Micrococcales</taxon>
        <taxon>Micrococcaceae</taxon>
        <taxon>Micrococcus</taxon>
    </lineage>
</organism>
<evidence type="ECO:0000256" key="6">
    <source>
        <dbReference type="ARBA" id="ARBA00022777"/>
    </source>
</evidence>
<feature type="domain" description="Histidine kinase/HSP90-like ATPase" evidence="11">
    <location>
        <begin position="336"/>
        <end position="425"/>
    </location>
</feature>
<evidence type="ECO:0000313" key="14">
    <source>
        <dbReference type="EMBL" id="MBB4881677.1"/>
    </source>
</evidence>
<dbReference type="GO" id="GO:0016020">
    <property type="term" value="C:membrane"/>
    <property type="evidence" value="ECO:0007669"/>
    <property type="project" value="InterPro"/>
</dbReference>
<dbReference type="CDD" id="cd16917">
    <property type="entry name" value="HATPase_UhpB-NarQ-NarX-like"/>
    <property type="match status" value="1"/>
</dbReference>
<dbReference type="EC" id="2.7.13.3" evidence="2"/>
<evidence type="ECO:0000256" key="9">
    <source>
        <dbReference type="SAM" id="MobiDB-lite"/>
    </source>
</evidence>
<reference evidence="14 15" key="1">
    <citation type="submission" date="2020-08" db="EMBL/GenBank/DDBJ databases">
        <title>Sequencing the genomes of 1000 actinobacteria strains.</title>
        <authorList>
            <person name="Klenk H.-P."/>
        </authorList>
    </citation>
    <scope>NUCLEOTIDE SEQUENCE [LARGE SCALE GENOMIC DNA]</scope>
    <source>
        <strain evidence="14 15">DSM 19079</strain>
    </source>
</reference>
<evidence type="ECO:0000313" key="15">
    <source>
        <dbReference type="Proteomes" id="UP000560081"/>
    </source>
</evidence>
<keyword evidence="10" id="KW-0812">Transmembrane</keyword>
<evidence type="ECO:0000259" key="11">
    <source>
        <dbReference type="Pfam" id="PF02518"/>
    </source>
</evidence>
<comment type="caution">
    <text evidence="14">The sequence shown here is derived from an EMBL/GenBank/DDBJ whole genome shotgun (WGS) entry which is preliminary data.</text>
</comment>
<feature type="transmembrane region" description="Helical" evidence="10">
    <location>
        <begin position="118"/>
        <end position="136"/>
    </location>
</feature>
<feature type="domain" description="Signal transduction histidine kinase subgroup 3 dimerisation and phosphoacceptor" evidence="12">
    <location>
        <begin position="211"/>
        <end position="277"/>
    </location>
</feature>
<feature type="domain" description="DUF7134" evidence="13">
    <location>
        <begin position="9"/>
        <end position="183"/>
    </location>
</feature>
<feature type="transmembrane region" description="Helical" evidence="10">
    <location>
        <begin position="156"/>
        <end position="175"/>
    </location>
</feature>
<keyword evidence="4" id="KW-0808">Transferase</keyword>
<gene>
    <name evidence="14" type="ORF">BJ976_000028</name>
</gene>
<dbReference type="InterPro" id="IPR003594">
    <property type="entry name" value="HATPase_dom"/>
</dbReference>
<keyword evidence="5" id="KW-0547">Nucleotide-binding</keyword>
<name>A0A4Y8WWI4_9MICC</name>
<dbReference type="RefSeq" id="WP_135030915.1">
    <property type="nucleotide sequence ID" value="NZ_BMLA01000015.1"/>
</dbReference>
<dbReference type="Proteomes" id="UP000560081">
    <property type="component" value="Unassembled WGS sequence"/>
</dbReference>
<feature type="transmembrane region" description="Helical" evidence="10">
    <location>
        <begin position="73"/>
        <end position="89"/>
    </location>
</feature>
<dbReference type="EMBL" id="JACHMC010000001">
    <property type="protein sequence ID" value="MBB4881677.1"/>
    <property type="molecule type" value="Genomic_DNA"/>
</dbReference>
<evidence type="ECO:0000256" key="4">
    <source>
        <dbReference type="ARBA" id="ARBA00022679"/>
    </source>
</evidence>
<dbReference type="Pfam" id="PF23539">
    <property type="entry name" value="DUF7134"/>
    <property type="match status" value="1"/>
</dbReference>
<dbReference type="GO" id="GO:0000155">
    <property type="term" value="F:phosphorelay sensor kinase activity"/>
    <property type="evidence" value="ECO:0007669"/>
    <property type="project" value="InterPro"/>
</dbReference>
<dbReference type="AlphaFoldDB" id="A0A4Y8WWI4"/>
<keyword evidence="15" id="KW-1185">Reference proteome</keyword>
<evidence type="ECO:0000256" key="2">
    <source>
        <dbReference type="ARBA" id="ARBA00012438"/>
    </source>
</evidence>
<evidence type="ECO:0000256" key="10">
    <source>
        <dbReference type="SAM" id="Phobius"/>
    </source>
</evidence>
<feature type="compositionally biased region" description="Basic and acidic residues" evidence="9">
    <location>
        <begin position="280"/>
        <end position="295"/>
    </location>
</feature>
<evidence type="ECO:0000259" key="12">
    <source>
        <dbReference type="Pfam" id="PF07730"/>
    </source>
</evidence>
<keyword evidence="10" id="KW-0472">Membrane</keyword>
<keyword evidence="3" id="KW-0597">Phosphoprotein</keyword>
<evidence type="ECO:0000256" key="3">
    <source>
        <dbReference type="ARBA" id="ARBA00022553"/>
    </source>
</evidence>
<dbReference type="OrthoDB" id="227596at2"/>
<evidence type="ECO:0000256" key="7">
    <source>
        <dbReference type="ARBA" id="ARBA00022840"/>
    </source>
</evidence>
<dbReference type="InterPro" id="IPR050482">
    <property type="entry name" value="Sensor_HK_TwoCompSys"/>
</dbReference>
<dbReference type="InterPro" id="IPR011712">
    <property type="entry name" value="Sig_transdc_His_kin_sub3_dim/P"/>
</dbReference>
<protein>
    <recommendedName>
        <fullName evidence="2">histidine kinase</fullName>
        <ecNumber evidence="2">2.7.13.3</ecNumber>
    </recommendedName>
</protein>
<proteinExistence type="predicted"/>
<dbReference type="InterPro" id="IPR036890">
    <property type="entry name" value="HATPase_C_sf"/>
</dbReference>
<dbReference type="Gene3D" id="1.20.5.1930">
    <property type="match status" value="1"/>
</dbReference>
<dbReference type="GO" id="GO:0005524">
    <property type="term" value="F:ATP binding"/>
    <property type="evidence" value="ECO:0007669"/>
    <property type="project" value="UniProtKB-KW"/>
</dbReference>
<feature type="transmembrane region" description="Helical" evidence="10">
    <location>
        <begin position="21"/>
        <end position="42"/>
    </location>
</feature>